<evidence type="ECO:0000313" key="7">
    <source>
        <dbReference type="Proteomes" id="UP000199524"/>
    </source>
</evidence>
<dbReference type="InterPro" id="IPR015860">
    <property type="entry name" value="ABC_transpr_TagH-like"/>
</dbReference>
<gene>
    <name evidence="6" type="ORF">SAMN05216598_3607</name>
</gene>
<dbReference type="AlphaFoldDB" id="A0A1H1WV91"/>
<dbReference type="GO" id="GO:0005524">
    <property type="term" value="F:ATP binding"/>
    <property type="evidence" value="ECO:0007669"/>
    <property type="project" value="UniProtKB-KW"/>
</dbReference>
<proteinExistence type="inferred from homology"/>
<dbReference type="InterPro" id="IPR003439">
    <property type="entry name" value="ABC_transporter-like_ATP-bd"/>
</dbReference>
<dbReference type="CDD" id="cd10147">
    <property type="entry name" value="Wzt_C-like"/>
    <property type="match status" value="1"/>
</dbReference>
<evidence type="ECO:0000313" key="6">
    <source>
        <dbReference type="EMBL" id="SDT01054.1"/>
    </source>
</evidence>
<evidence type="ECO:0000259" key="5">
    <source>
        <dbReference type="PROSITE" id="PS50893"/>
    </source>
</evidence>
<keyword evidence="2" id="KW-0813">Transport</keyword>
<dbReference type="PANTHER" id="PTHR46743">
    <property type="entry name" value="TEICHOIC ACIDS EXPORT ATP-BINDING PROTEIN TAGH"/>
    <property type="match status" value="1"/>
</dbReference>
<dbReference type="RefSeq" id="WP_090207115.1">
    <property type="nucleotide sequence ID" value="NZ_LT629777.1"/>
</dbReference>
<organism evidence="6 7">
    <name type="scientific">Pseudomonas asplenii</name>
    <dbReference type="NCBI Taxonomy" id="53407"/>
    <lineage>
        <taxon>Bacteria</taxon>
        <taxon>Pseudomonadati</taxon>
        <taxon>Pseudomonadota</taxon>
        <taxon>Gammaproteobacteria</taxon>
        <taxon>Pseudomonadales</taxon>
        <taxon>Pseudomonadaceae</taxon>
        <taxon>Pseudomonas</taxon>
    </lineage>
</organism>
<dbReference type="CDD" id="cd03220">
    <property type="entry name" value="ABC_KpsT_Wzt"/>
    <property type="match status" value="1"/>
</dbReference>
<keyword evidence="4 6" id="KW-0067">ATP-binding</keyword>
<dbReference type="Proteomes" id="UP000199524">
    <property type="component" value="Chromosome I"/>
</dbReference>
<sequence>MSSDIAIAAEGLGKYYPLYSKPSDRLIQMLFQGHKSRCRKFRALNGVSFEMKKGEAIGIIGRNGSGKSTLLQLICGTLRPTSGTLRVQGRVAALLELGAGFNAEFTGRENVYMAASLYGLSIEEINQRFSAIAAFADIGGFMEQPVKTYSSGMYVRLAFAVVAHVDADILVIDEALSVGDAYFSQKCMRFIRQFKKRHSLIFVSHDTAAVINLCDRVIWLDQGGQRLAGPSRMVCEAYLNDLFEAMNAGLNEPVVIDSDEHAGMIRRHGHEGLQWRDQRADAINASALRNDLEIFRFDPDAPGAFGGEQAHIVNVRLNDSAGIGLTWVLGGERVTLRVEAQAHVLLERPIIGFFVKDRLGQTLFGDNTYLSQRDKACAASAGSLLLAEFEFFMPWLAKGDYVIQVAIADGEQSDHRQLHWCHEALVIRSHHDPVSTGLIGIPFINISLNVATQ</sequence>
<evidence type="ECO:0000256" key="1">
    <source>
        <dbReference type="ARBA" id="ARBA00005417"/>
    </source>
</evidence>
<dbReference type="SMART" id="SM00382">
    <property type="entry name" value="AAA"/>
    <property type="match status" value="1"/>
</dbReference>
<protein>
    <submittedName>
        <fullName evidence="6">Lipopolysaccharide transport system ATP-binding protein</fullName>
    </submittedName>
</protein>
<dbReference type="EMBL" id="LT629777">
    <property type="protein sequence ID" value="SDT01054.1"/>
    <property type="molecule type" value="Genomic_DNA"/>
</dbReference>
<feature type="domain" description="ABC transporter" evidence="5">
    <location>
        <begin position="24"/>
        <end position="247"/>
    </location>
</feature>
<dbReference type="GO" id="GO:0016887">
    <property type="term" value="F:ATP hydrolysis activity"/>
    <property type="evidence" value="ECO:0007669"/>
    <property type="project" value="InterPro"/>
</dbReference>
<dbReference type="Pfam" id="PF00005">
    <property type="entry name" value="ABC_tran"/>
    <property type="match status" value="1"/>
</dbReference>
<dbReference type="GO" id="GO:0016020">
    <property type="term" value="C:membrane"/>
    <property type="evidence" value="ECO:0007669"/>
    <property type="project" value="InterPro"/>
</dbReference>
<dbReference type="SUPFAM" id="SSF52540">
    <property type="entry name" value="P-loop containing nucleoside triphosphate hydrolases"/>
    <property type="match status" value="1"/>
</dbReference>
<dbReference type="Gene3D" id="3.40.50.300">
    <property type="entry name" value="P-loop containing nucleotide triphosphate hydrolases"/>
    <property type="match status" value="1"/>
</dbReference>
<dbReference type="InterPro" id="IPR050683">
    <property type="entry name" value="Bact_Polysacc_Export_ATP-bd"/>
</dbReference>
<dbReference type="PANTHER" id="PTHR46743:SF2">
    <property type="entry name" value="TEICHOIC ACIDS EXPORT ATP-BINDING PROTEIN TAGH"/>
    <property type="match status" value="1"/>
</dbReference>
<dbReference type="InterPro" id="IPR029439">
    <property type="entry name" value="Wzt_C"/>
</dbReference>
<reference evidence="7" key="1">
    <citation type="submission" date="2016-10" db="EMBL/GenBank/DDBJ databases">
        <authorList>
            <person name="Varghese N."/>
            <person name="Submissions S."/>
        </authorList>
    </citation>
    <scope>NUCLEOTIDE SEQUENCE [LARGE SCALE GENOMIC DNA]</scope>
    <source>
        <strain evidence="7">ATCC 23835</strain>
    </source>
</reference>
<keyword evidence="7" id="KW-1185">Reference proteome</keyword>
<name>A0A1H1WV91_9PSED</name>
<evidence type="ECO:0000256" key="4">
    <source>
        <dbReference type="ARBA" id="ARBA00022840"/>
    </source>
</evidence>
<dbReference type="GeneID" id="300208541"/>
<dbReference type="Pfam" id="PF14524">
    <property type="entry name" value="Wzt_C"/>
    <property type="match status" value="1"/>
</dbReference>
<dbReference type="InterPro" id="IPR027417">
    <property type="entry name" value="P-loop_NTPase"/>
</dbReference>
<dbReference type="PROSITE" id="PS50893">
    <property type="entry name" value="ABC_TRANSPORTER_2"/>
    <property type="match status" value="1"/>
</dbReference>
<evidence type="ECO:0000256" key="2">
    <source>
        <dbReference type="ARBA" id="ARBA00022448"/>
    </source>
</evidence>
<dbReference type="InterPro" id="IPR003593">
    <property type="entry name" value="AAA+_ATPase"/>
</dbReference>
<dbReference type="GO" id="GO:0140359">
    <property type="term" value="F:ABC-type transporter activity"/>
    <property type="evidence" value="ECO:0007669"/>
    <property type="project" value="InterPro"/>
</dbReference>
<evidence type="ECO:0000256" key="3">
    <source>
        <dbReference type="ARBA" id="ARBA00022741"/>
    </source>
</evidence>
<accession>A0A1H1WV91</accession>
<comment type="similarity">
    <text evidence="1">Belongs to the ABC transporter superfamily.</text>
</comment>
<dbReference type="Gene3D" id="2.70.50.60">
    <property type="entry name" value="abc- transporter (atp binding component) like domain"/>
    <property type="match status" value="1"/>
</dbReference>
<keyword evidence="3" id="KW-0547">Nucleotide-binding</keyword>